<evidence type="ECO:0000313" key="3">
    <source>
        <dbReference type="Proteomes" id="UP000199297"/>
    </source>
</evidence>
<feature type="coiled-coil region" evidence="1">
    <location>
        <begin position="591"/>
        <end position="618"/>
    </location>
</feature>
<dbReference type="OrthoDB" id="6187626at2"/>
<organism evidence="2 3">
    <name type="scientific">Colwellia chukchiensis</name>
    <dbReference type="NCBI Taxonomy" id="641665"/>
    <lineage>
        <taxon>Bacteria</taxon>
        <taxon>Pseudomonadati</taxon>
        <taxon>Pseudomonadota</taxon>
        <taxon>Gammaproteobacteria</taxon>
        <taxon>Alteromonadales</taxon>
        <taxon>Colwelliaceae</taxon>
        <taxon>Colwellia</taxon>
    </lineage>
</organism>
<keyword evidence="3" id="KW-1185">Reference proteome</keyword>
<evidence type="ECO:0000313" key="2">
    <source>
        <dbReference type="EMBL" id="SEL41937.1"/>
    </source>
</evidence>
<protein>
    <submittedName>
        <fullName evidence="2">Uncharacterized protein</fullName>
    </submittedName>
</protein>
<dbReference type="RefSeq" id="WP_085284129.1">
    <property type="nucleotide sequence ID" value="NZ_FOBI01000010.1"/>
</dbReference>
<accession>A0A1H7Q3R3</accession>
<name>A0A1H7Q3R3_9GAMM</name>
<reference evidence="3" key="1">
    <citation type="submission" date="2016-10" db="EMBL/GenBank/DDBJ databases">
        <authorList>
            <person name="Varghese N."/>
            <person name="Submissions S."/>
        </authorList>
    </citation>
    <scope>NUCLEOTIDE SEQUENCE [LARGE SCALE GENOMIC DNA]</scope>
    <source>
        <strain evidence="3">CGMCC 1.9127</strain>
    </source>
</reference>
<dbReference type="EMBL" id="FOBI01000010">
    <property type="protein sequence ID" value="SEL41937.1"/>
    <property type="molecule type" value="Genomic_DNA"/>
</dbReference>
<dbReference type="Gene3D" id="1.20.5.170">
    <property type="match status" value="1"/>
</dbReference>
<dbReference type="STRING" id="641665.GCA_002104455_02519"/>
<keyword evidence="1" id="KW-0175">Coiled coil</keyword>
<dbReference type="AlphaFoldDB" id="A0A1H7Q3R3"/>
<evidence type="ECO:0000256" key="1">
    <source>
        <dbReference type="SAM" id="Coils"/>
    </source>
</evidence>
<gene>
    <name evidence="2" type="ORF">SAMN05216262_110119</name>
</gene>
<proteinExistence type="predicted"/>
<feature type="coiled-coil region" evidence="1">
    <location>
        <begin position="261"/>
        <end position="431"/>
    </location>
</feature>
<sequence length="982" mass="113177">MSHQFNFVLKKLVLVDSAGFCYSEIELDKHTILLGEGNVGKSSLLNCIRLFLLPEVNFNRAKDKFNFKSSNGYEYDKNESFGHYFPSKYSHLIIEVEKVIAGKRYTHCQILNRGKNLSFERIFTALPYQEIQHLFWQVEKEDEHNIGSRVEKLSTQDVFTKIKAKDKHCISVRDPQKLKDLMYARDILSETEMRYSLFPLNDASDENVESLRALILMLFDMETSNEGVAKAVANIVESEKKETSDALNFDIQSFLAAHDSLKQEDQKLTDIENKTKEFEALKSNFAKYSELSEIESRFVDFYLCLSSNLKQVSESVTTSANKIKDLQQQLSPITEQVKTISQSLFTANANIKTAEQSISKTQKDIDKGESELSRYANMSQQEVLELLDEEMKDTQDKIQSLKDVNARRVRIKKLEAQVAQNKITQQNIELEIKNSEFAIQKQLPNDTLELLNSINQRLVLANPGKELEKHEIDAIENFRGLFNDQGYLYNFWGQEFKKSNTRMTRDLQRELDNVVSEINADLSEKSALERQDSENPLIVEKKLQELDRELKAIAREKTAISELNHNVSALKVYNKQLSDNQAVITEFTPQIESLLKRQAELSEQIEFEQQQKAAFSNEQTELFTLQGSANGTKQAYPKIQKQLDKQDTFNNPVTVTPEYLSLLQNDLQQVDHLRAQILEGLREFARDKFIDLDNDLFSPSPMPSTIYQAYTNVKQIYDELAGQWQLLKSKTRSHNESVSNYVDILEKNFEHISRFENQLNRSFEGISVNDLTQIEVSIHVDPRFKNLISEIQKSYNEFSEQALSEQFYLRLQAFSNAFFKDGERNKLVMSDVIKKVSYRVKKDGHDSWQTKQQSTSTTALINLKLVRILLAKLRADSCMVKLPVIMDEAANINVNQYEWLLRDIKDSGFYLFTAGTHSSGAELVHMIGNHYDVDALKTAKPYTTERARVVWDGPQSFYDEDSFESFVEDDQIELLEGVNETI</sequence>
<dbReference type="Gene3D" id="3.40.1140.10">
    <property type="match status" value="1"/>
</dbReference>
<dbReference type="Proteomes" id="UP000199297">
    <property type="component" value="Unassembled WGS sequence"/>
</dbReference>